<evidence type="ECO:0000256" key="3">
    <source>
        <dbReference type="PROSITE-ProRule" id="PRU00221"/>
    </source>
</evidence>
<dbReference type="PROSITE" id="PS50294">
    <property type="entry name" value="WD_REPEATS_REGION"/>
    <property type="match status" value="1"/>
</dbReference>
<comment type="caution">
    <text evidence="4">The sequence shown here is derived from an EMBL/GenBank/DDBJ whole genome shotgun (WGS) entry which is preliminary data.</text>
</comment>
<dbReference type="AlphaFoldDB" id="X6MAB3"/>
<dbReference type="InterPro" id="IPR020472">
    <property type="entry name" value="WD40_PAC1"/>
</dbReference>
<dbReference type="InterPro" id="IPR015943">
    <property type="entry name" value="WD40/YVTN_repeat-like_dom_sf"/>
</dbReference>
<dbReference type="GO" id="GO:1990234">
    <property type="term" value="C:transferase complex"/>
    <property type="evidence" value="ECO:0007669"/>
    <property type="project" value="UniProtKB-ARBA"/>
</dbReference>
<dbReference type="PRINTS" id="PR00320">
    <property type="entry name" value="GPROTEINBRPT"/>
</dbReference>
<feature type="repeat" description="WD" evidence="3">
    <location>
        <begin position="80"/>
        <end position="121"/>
    </location>
</feature>
<evidence type="ECO:0000313" key="4">
    <source>
        <dbReference type="EMBL" id="ETO09965.1"/>
    </source>
</evidence>
<evidence type="ECO:0000313" key="5">
    <source>
        <dbReference type="Proteomes" id="UP000023152"/>
    </source>
</evidence>
<reference evidence="4 5" key="1">
    <citation type="journal article" date="2013" name="Curr. Biol.">
        <title>The Genome of the Foraminiferan Reticulomyxa filosa.</title>
        <authorList>
            <person name="Glockner G."/>
            <person name="Hulsmann N."/>
            <person name="Schleicher M."/>
            <person name="Noegel A.A."/>
            <person name="Eichinger L."/>
            <person name="Gallinger C."/>
            <person name="Pawlowski J."/>
            <person name="Sierra R."/>
            <person name="Euteneuer U."/>
            <person name="Pillet L."/>
            <person name="Moustafa A."/>
            <person name="Platzer M."/>
            <person name="Groth M."/>
            <person name="Szafranski K."/>
            <person name="Schliwa M."/>
        </authorList>
    </citation>
    <scope>NUCLEOTIDE SEQUENCE [LARGE SCALE GENOMIC DNA]</scope>
</reference>
<proteinExistence type="predicted"/>
<dbReference type="SUPFAM" id="SSF50978">
    <property type="entry name" value="WD40 repeat-like"/>
    <property type="match status" value="1"/>
</dbReference>
<keyword evidence="2" id="KW-0677">Repeat</keyword>
<name>X6MAB3_RETFI</name>
<protein>
    <submittedName>
        <fullName evidence="4">Uncharacterized protein</fullName>
    </submittedName>
</protein>
<dbReference type="Gene3D" id="2.130.10.10">
    <property type="entry name" value="YVTN repeat-like/Quinoprotein amine dehydrogenase"/>
    <property type="match status" value="1"/>
</dbReference>
<sequence length="259" mass="29462">SEKEIKIIIQSWIRVLNLKLGWTNDISKIVAKYVTLLYCLVFNFNAIFAPITDIDKIMSCLCDKTIRLWDVKSGKELAKLEGHSNIVVDANFSPDGKNIVSYSFDRTIRQWGVNVRKEIKKWIGHSSYIRTVKFSLNDQMILSSSDDQTIGLLSATTGKTLRQLTGHSGIAEKKIEEYNNLKDRKYFSDSQTIISCSADKVIQLWNVKVEYEIQKLEGHSNVDISSDGCTIKAVSQNNKYIIDTSAKKTNKKQQQNITK</sequence>
<organism evidence="4 5">
    <name type="scientific">Reticulomyxa filosa</name>
    <dbReference type="NCBI Taxonomy" id="46433"/>
    <lineage>
        <taxon>Eukaryota</taxon>
        <taxon>Sar</taxon>
        <taxon>Rhizaria</taxon>
        <taxon>Retaria</taxon>
        <taxon>Foraminifera</taxon>
        <taxon>Monothalamids</taxon>
        <taxon>Reticulomyxidae</taxon>
        <taxon>Reticulomyxa</taxon>
    </lineage>
</organism>
<dbReference type="InterPro" id="IPR001680">
    <property type="entry name" value="WD40_rpt"/>
</dbReference>
<dbReference type="SMART" id="SM00320">
    <property type="entry name" value="WD40"/>
    <property type="match status" value="4"/>
</dbReference>
<dbReference type="PROSITE" id="PS50082">
    <property type="entry name" value="WD_REPEATS_2"/>
    <property type="match status" value="3"/>
</dbReference>
<feature type="non-terminal residue" evidence="4">
    <location>
        <position position="1"/>
    </location>
</feature>
<evidence type="ECO:0000256" key="1">
    <source>
        <dbReference type="ARBA" id="ARBA00022574"/>
    </source>
</evidence>
<dbReference type="PANTHER" id="PTHR22847:SF637">
    <property type="entry name" value="WD REPEAT DOMAIN 5B"/>
    <property type="match status" value="1"/>
</dbReference>
<dbReference type="Proteomes" id="UP000023152">
    <property type="component" value="Unassembled WGS sequence"/>
</dbReference>
<accession>X6MAB3</accession>
<keyword evidence="5" id="KW-1185">Reference proteome</keyword>
<dbReference type="InterPro" id="IPR036322">
    <property type="entry name" value="WD40_repeat_dom_sf"/>
</dbReference>
<dbReference type="PANTHER" id="PTHR22847">
    <property type="entry name" value="WD40 REPEAT PROTEIN"/>
    <property type="match status" value="1"/>
</dbReference>
<feature type="repeat" description="WD" evidence="3">
    <location>
        <begin position="122"/>
        <end position="163"/>
    </location>
</feature>
<dbReference type="Pfam" id="PF00400">
    <property type="entry name" value="WD40"/>
    <property type="match status" value="4"/>
</dbReference>
<feature type="repeat" description="WD" evidence="3">
    <location>
        <begin position="63"/>
        <end position="79"/>
    </location>
</feature>
<evidence type="ECO:0000256" key="2">
    <source>
        <dbReference type="ARBA" id="ARBA00022737"/>
    </source>
</evidence>
<gene>
    <name evidence="4" type="ORF">RFI_27412</name>
</gene>
<keyword evidence="1 3" id="KW-0853">WD repeat</keyword>
<dbReference type="EMBL" id="ASPP01023781">
    <property type="protein sequence ID" value="ETO09965.1"/>
    <property type="molecule type" value="Genomic_DNA"/>
</dbReference>